<evidence type="ECO:0000313" key="10">
    <source>
        <dbReference type="EMBL" id="MBC5616369.1"/>
    </source>
</evidence>
<evidence type="ECO:0000259" key="9">
    <source>
        <dbReference type="Pfam" id="PF00266"/>
    </source>
</evidence>
<comment type="similarity">
    <text evidence="2 8">Belongs to the class-V pyridoxal-phosphate-dependent aminotransferase family. Csd subfamily.</text>
</comment>
<feature type="domain" description="Aminotransferase class V" evidence="9">
    <location>
        <begin position="25"/>
        <end position="394"/>
    </location>
</feature>
<dbReference type="EC" id="2.8.1.7" evidence="3 8"/>
<dbReference type="Pfam" id="PF00266">
    <property type="entry name" value="Aminotran_5"/>
    <property type="match status" value="1"/>
</dbReference>
<dbReference type="PANTHER" id="PTHR43586">
    <property type="entry name" value="CYSTEINE DESULFURASE"/>
    <property type="match status" value="1"/>
</dbReference>
<dbReference type="InterPro" id="IPR015421">
    <property type="entry name" value="PyrdxlP-dep_Trfase_major"/>
</dbReference>
<dbReference type="Gene3D" id="3.90.1150.10">
    <property type="entry name" value="Aspartate Aminotransferase, domain 1"/>
    <property type="match status" value="1"/>
</dbReference>
<comment type="catalytic activity">
    <reaction evidence="6 8">
        <text>(sulfur carrier)-H + L-cysteine = (sulfur carrier)-SH + L-alanine</text>
        <dbReference type="Rhea" id="RHEA:43892"/>
        <dbReference type="Rhea" id="RHEA-COMP:14737"/>
        <dbReference type="Rhea" id="RHEA-COMP:14739"/>
        <dbReference type="ChEBI" id="CHEBI:29917"/>
        <dbReference type="ChEBI" id="CHEBI:35235"/>
        <dbReference type="ChEBI" id="CHEBI:57972"/>
        <dbReference type="ChEBI" id="CHEBI:64428"/>
        <dbReference type="EC" id="2.8.1.7"/>
    </reaction>
</comment>
<accession>A0ABR7CL74</accession>
<dbReference type="InterPro" id="IPR015422">
    <property type="entry name" value="PyrdxlP-dep_Trfase_small"/>
</dbReference>
<keyword evidence="5 8" id="KW-0663">Pyridoxal phosphate</keyword>
<dbReference type="EMBL" id="JACOOK010000002">
    <property type="protein sequence ID" value="MBC5616369.1"/>
    <property type="molecule type" value="Genomic_DNA"/>
</dbReference>
<evidence type="ECO:0000256" key="3">
    <source>
        <dbReference type="ARBA" id="ARBA00012239"/>
    </source>
</evidence>
<dbReference type="InterPro" id="IPR015424">
    <property type="entry name" value="PyrdxlP-dep_Trfase"/>
</dbReference>
<dbReference type="PROSITE" id="PS00595">
    <property type="entry name" value="AA_TRANSFER_CLASS_5"/>
    <property type="match status" value="1"/>
</dbReference>
<dbReference type="RefSeq" id="WP_118655572.1">
    <property type="nucleotide sequence ID" value="NZ_JACOOK010000002.1"/>
</dbReference>
<dbReference type="SUPFAM" id="SSF53383">
    <property type="entry name" value="PLP-dependent transferases"/>
    <property type="match status" value="1"/>
</dbReference>
<reference evidence="10 11" key="1">
    <citation type="submission" date="2020-08" db="EMBL/GenBank/DDBJ databases">
        <title>Genome public.</title>
        <authorList>
            <person name="Liu C."/>
            <person name="Sun Q."/>
        </authorList>
    </citation>
    <scope>NUCLEOTIDE SEQUENCE [LARGE SCALE GENOMIC DNA]</scope>
    <source>
        <strain evidence="10 11">New-7</strain>
    </source>
</reference>
<evidence type="ECO:0000313" key="11">
    <source>
        <dbReference type="Proteomes" id="UP000636891"/>
    </source>
</evidence>
<comment type="cofactor">
    <cofactor evidence="1 7">
        <name>pyridoxal 5'-phosphate</name>
        <dbReference type="ChEBI" id="CHEBI:597326"/>
    </cofactor>
</comment>
<dbReference type="CDD" id="cd06453">
    <property type="entry name" value="SufS_like"/>
    <property type="match status" value="1"/>
</dbReference>
<evidence type="ECO:0000256" key="2">
    <source>
        <dbReference type="ARBA" id="ARBA00010447"/>
    </source>
</evidence>
<dbReference type="InterPro" id="IPR010970">
    <property type="entry name" value="Cys_dSase_SufS"/>
</dbReference>
<comment type="function">
    <text evidence="8">Catalyzes the removal of elemental sulfur and selenium atoms from L-cysteine, L-cystine, L-selenocysteine, and L-selenocystine to produce L-alanine.</text>
</comment>
<evidence type="ECO:0000256" key="4">
    <source>
        <dbReference type="ARBA" id="ARBA00022679"/>
    </source>
</evidence>
<dbReference type="PANTHER" id="PTHR43586:SF8">
    <property type="entry name" value="CYSTEINE DESULFURASE 1, CHLOROPLASTIC"/>
    <property type="match status" value="1"/>
</dbReference>
<protein>
    <recommendedName>
        <fullName evidence="3 8">Cysteine desulfurase</fullName>
        <ecNumber evidence="3 8">2.8.1.7</ecNumber>
    </recommendedName>
</protein>
<evidence type="ECO:0000256" key="1">
    <source>
        <dbReference type="ARBA" id="ARBA00001933"/>
    </source>
</evidence>
<organism evidence="10 11">
    <name type="scientific">Alistipes hominis</name>
    <dbReference type="NCBI Taxonomy" id="2763015"/>
    <lineage>
        <taxon>Bacteria</taxon>
        <taxon>Pseudomonadati</taxon>
        <taxon>Bacteroidota</taxon>
        <taxon>Bacteroidia</taxon>
        <taxon>Bacteroidales</taxon>
        <taxon>Rikenellaceae</taxon>
        <taxon>Alistipes</taxon>
    </lineage>
</organism>
<evidence type="ECO:0000256" key="6">
    <source>
        <dbReference type="ARBA" id="ARBA00050776"/>
    </source>
</evidence>
<comment type="caution">
    <text evidence="10">The sequence shown here is derived from an EMBL/GenBank/DDBJ whole genome shotgun (WGS) entry which is preliminary data.</text>
</comment>
<proteinExistence type="inferred from homology"/>
<dbReference type="NCBIfam" id="TIGR01979">
    <property type="entry name" value="sufS"/>
    <property type="match status" value="1"/>
</dbReference>
<keyword evidence="11" id="KW-1185">Reference proteome</keyword>
<sequence length="407" mass="44080">MEFDVQKIRADFPVLSRRVYGKPLVYFDNGATAQKPYAVIDKVDYLHREMNANVHRGLHFMSETCTDEYEAARRDIAAFIGAGSTREIVFTAGATAAINTVAYSFGERYIGPGDNVVTTEMEHHANIVPWQLICGRKGAELRVVPFADDGRLEIEKLPGLIDDRTRIVCVTQASNVLGTCPDLSAVIAMAHDRGVPVLVDGCQGIVHGGVDVAALDCDFYAFSGHKLYGPTGIGVLYGKERLLDEMPPFMGGGDMVGTVSFSGTTYAELPLKFEAGTTNYIGAIGLAEAVRYLNGIDLQAAHRHETALKDYATQRLSAIPGVRIYGTQPGKCSIMSFGAEGVHPYDAGMILDKLGVAVRTGTHCAEPVMTHYGITSMIRASLAMYNTIEEVDVFADGLIRALDMLRA</sequence>
<gene>
    <name evidence="10" type="ORF">H8S08_04950</name>
</gene>
<evidence type="ECO:0000256" key="8">
    <source>
        <dbReference type="RuleBase" id="RU004506"/>
    </source>
</evidence>
<evidence type="ECO:0000256" key="5">
    <source>
        <dbReference type="ARBA" id="ARBA00022898"/>
    </source>
</evidence>
<name>A0ABR7CL74_9BACT</name>
<dbReference type="InterPro" id="IPR000192">
    <property type="entry name" value="Aminotrans_V_dom"/>
</dbReference>
<keyword evidence="4 8" id="KW-0808">Transferase</keyword>
<evidence type="ECO:0000256" key="7">
    <source>
        <dbReference type="RuleBase" id="RU004504"/>
    </source>
</evidence>
<dbReference type="Proteomes" id="UP000636891">
    <property type="component" value="Unassembled WGS sequence"/>
</dbReference>
<dbReference type="Gene3D" id="3.40.640.10">
    <property type="entry name" value="Type I PLP-dependent aspartate aminotransferase-like (Major domain)"/>
    <property type="match status" value="1"/>
</dbReference>
<dbReference type="InterPro" id="IPR020578">
    <property type="entry name" value="Aminotrans_V_PyrdxlP_BS"/>
</dbReference>